<sequence length="460" mass="49858">MRGLPGAALAVLVGTAATAPAFASDLPPPRLFRWEEDYRGLAERARAGDPVARLKHLELGDGLVLSFGGQARATYERPMSPYAPRRTADDALMTRLLLHADLRAGESLRAFVELGSHIVAGRRDPLAPTDESQLDLQQAFLEVLPPVGEGELRLRVGRQEFGFDAQRFVTVRNGPNIRQAFDGGRMDWTAPGWRLTAFGAQPVQNLDRHVFDDRGNEDIRFAGLRVEATGLLGSPFGGSLYGYRYERDGARFRGVVADERRDVLGLRATFAAAGFDGDLEGQFQSGAFGGQDVRGWALAGTAGYRAASLPWTPRFGLQMDLASGDEDPRDRRLGTFNPLFPRGANFSDAGYTGFSNLAHLKPVLTLAPGPQTRLLVGHGWLWRQTEQDAVYAQPFQPVAGTAGNGGGRRIGSYAQARLEHRLARGVDLSLEIVRFDAGPAVTASGGRDATFVGAEVSLRF</sequence>
<dbReference type="InterPro" id="IPR053728">
    <property type="entry name" value="Alginate_Permeability_Chnl"/>
</dbReference>
<dbReference type="Pfam" id="PF13372">
    <property type="entry name" value="Alginate_exp"/>
    <property type="match status" value="1"/>
</dbReference>
<evidence type="ECO:0000313" key="3">
    <source>
        <dbReference type="EMBL" id="NKC34328.1"/>
    </source>
</evidence>
<accession>A0ABX1EF26</accession>
<dbReference type="RefSeq" id="WP_168035039.1">
    <property type="nucleotide sequence ID" value="NZ_JAAVNE010000077.1"/>
</dbReference>
<keyword evidence="1" id="KW-0732">Signal</keyword>
<evidence type="ECO:0000259" key="2">
    <source>
        <dbReference type="Pfam" id="PF13372"/>
    </source>
</evidence>
<proteinExistence type="predicted"/>
<dbReference type="InterPro" id="IPR025388">
    <property type="entry name" value="Alginate_export_dom"/>
</dbReference>
<evidence type="ECO:0000256" key="1">
    <source>
        <dbReference type="SAM" id="SignalP"/>
    </source>
</evidence>
<keyword evidence="4" id="KW-1185">Reference proteome</keyword>
<organism evidence="3 4">
    <name type="scientific">Falsiroseomonas selenitidurans</name>
    <dbReference type="NCBI Taxonomy" id="2716335"/>
    <lineage>
        <taxon>Bacteria</taxon>
        <taxon>Pseudomonadati</taxon>
        <taxon>Pseudomonadota</taxon>
        <taxon>Alphaproteobacteria</taxon>
        <taxon>Acetobacterales</taxon>
        <taxon>Roseomonadaceae</taxon>
        <taxon>Falsiroseomonas</taxon>
    </lineage>
</organism>
<gene>
    <name evidence="3" type="ORF">HEQ75_25975</name>
</gene>
<protein>
    <submittedName>
        <fullName evidence="3">Alginate export family protein</fullName>
    </submittedName>
</protein>
<dbReference type="Gene3D" id="2.40.160.100">
    <property type="match status" value="1"/>
</dbReference>
<name>A0ABX1EF26_9PROT</name>
<dbReference type="EMBL" id="JAAVNE010000077">
    <property type="protein sequence ID" value="NKC34328.1"/>
    <property type="molecule type" value="Genomic_DNA"/>
</dbReference>
<feature type="signal peptide" evidence="1">
    <location>
        <begin position="1"/>
        <end position="23"/>
    </location>
</feature>
<feature type="domain" description="Alginate export" evidence="2">
    <location>
        <begin position="65"/>
        <end position="454"/>
    </location>
</feature>
<evidence type="ECO:0000313" key="4">
    <source>
        <dbReference type="Proteomes" id="UP000787635"/>
    </source>
</evidence>
<dbReference type="Proteomes" id="UP000787635">
    <property type="component" value="Unassembled WGS sequence"/>
</dbReference>
<comment type="caution">
    <text evidence="3">The sequence shown here is derived from an EMBL/GenBank/DDBJ whole genome shotgun (WGS) entry which is preliminary data.</text>
</comment>
<reference evidence="3 4" key="1">
    <citation type="submission" date="2020-03" db="EMBL/GenBank/DDBJ databases">
        <title>Roseomonas selenitidurans sp. nov. isolated from urban soil.</title>
        <authorList>
            <person name="Liu H."/>
        </authorList>
    </citation>
    <scope>NUCLEOTIDE SEQUENCE [LARGE SCALE GENOMIC DNA]</scope>
    <source>
        <strain evidence="3 4">BU-1</strain>
    </source>
</reference>
<feature type="chain" id="PRO_5047268763" evidence="1">
    <location>
        <begin position="24"/>
        <end position="460"/>
    </location>
</feature>